<dbReference type="InterPro" id="IPR036188">
    <property type="entry name" value="FAD/NAD-bd_sf"/>
</dbReference>
<dbReference type="InterPro" id="IPR050464">
    <property type="entry name" value="Zeta_carotene_desat/Oxidored"/>
</dbReference>
<organism evidence="2 3">
    <name type="scientific">Geosmithia morbida</name>
    <dbReference type="NCBI Taxonomy" id="1094350"/>
    <lineage>
        <taxon>Eukaryota</taxon>
        <taxon>Fungi</taxon>
        <taxon>Dikarya</taxon>
        <taxon>Ascomycota</taxon>
        <taxon>Pezizomycotina</taxon>
        <taxon>Sordariomycetes</taxon>
        <taxon>Hypocreomycetidae</taxon>
        <taxon>Hypocreales</taxon>
        <taxon>Bionectriaceae</taxon>
        <taxon>Geosmithia</taxon>
    </lineage>
</organism>
<dbReference type="RefSeq" id="XP_035320828.1">
    <property type="nucleotide sequence ID" value="XM_035469734.1"/>
</dbReference>
<dbReference type="Gene3D" id="3.30.70.1990">
    <property type="match status" value="1"/>
</dbReference>
<evidence type="ECO:0000313" key="2">
    <source>
        <dbReference type="EMBL" id="KAF4122176.1"/>
    </source>
</evidence>
<feature type="signal peptide" evidence="1">
    <location>
        <begin position="1"/>
        <end position="17"/>
    </location>
</feature>
<sequence length="479" mass="50794">MLYTSLRLLGTVALATAAPSVIKKDVVIVGGGASGAYAAVRLREDYGKSIALIEKQDIIGGMVDSFTDASTGQSFDYGVVSFIDSGNATGFFERLGIELGTTTSATVTTQYYDFTTGRAVNYTPPAFADQLAGLASFLPAAEKYEPLIQGPGYFDFPTDAADIPEDLLLPFVDFVTKYGAEEALPFIYQTTGLGMGNVSAAQTIWALQAFGASMARSVLGIQGSLAPASGRNQDIYDAVADLLADDVYTSTTVTSTRHLTGDAGAGVELTVRNAETGETSTIQAGKLLLAIEPTAENIEPFAVDPASAAVLAKFTYAREYTGIIDNADLVANKSYFNMPASAAPANHADFPQGSYTARVDYIGSGTDRNYFRVTIIGDDDLDSADDAKAMFQAEYSNLVAAGAIDGAADEQVSWVDFSVHGPMHAHVSEADLKAGFLADLYALQGKNDTWWTGGAWAVNFQTHLWEFDDIILPKLVASL</sequence>
<reference evidence="2" key="1">
    <citation type="submission" date="2020-03" db="EMBL/GenBank/DDBJ databases">
        <title>Site-based positive gene gene selection in Geosmithia morbida across the United States reveals a broad range of putative effectors and factors for local host and environmental adapation.</title>
        <authorList>
            <person name="Onufrak A."/>
            <person name="Murdoch R.W."/>
            <person name="Gazis R."/>
            <person name="Huff M."/>
            <person name="Staton M."/>
            <person name="Klingeman W."/>
            <person name="Hadziabdic D."/>
        </authorList>
    </citation>
    <scope>NUCLEOTIDE SEQUENCE</scope>
    <source>
        <strain evidence="2">1262</strain>
    </source>
</reference>
<dbReference type="PANTHER" id="PTHR42923">
    <property type="entry name" value="PROTOPORPHYRINOGEN OXIDASE"/>
    <property type="match status" value="1"/>
</dbReference>
<comment type="caution">
    <text evidence="2">The sequence shown here is derived from an EMBL/GenBank/DDBJ whole genome shotgun (WGS) entry which is preliminary data.</text>
</comment>
<evidence type="ECO:0000256" key="1">
    <source>
        <dbReference type="SAM" id="SignalP"/>
    </source>
</evidence>
<dbReference type="Gene3D" id="3.50.50.60">
    <property type="entry name" value="FAD/NAD(P)-binding domain"/>
    <property type="match status" value="1"/>
</dbReference>
<proteinExistence type="predicted"/>
<accession>A0A9P5D350</accession>
<protein>
    <submittedName>
        <fullName evidence="2">Uncharacterized protein</fullName>
    </submittedName>
</protein>
<name>A0A9P5D350_9HYPO</name>
<dbReference type="PANTHER" id="PTHR42923:SF26">
    <property type="entry name" value="FMN REDUCTASE LOT6, PUTATIVE (AFU_ORTHOLOGUE AFUA_7G06600)-RELATED"/>
    <property type="match status" value="1"/>
</dbReference>
<keyword evidence="1" id="KW-0732">Signal</keyword>
<dbReference type="SUPFAM" id="SSF51905">
    <property type="entry name" value="FAD/NAD(P)-binding domain"/>
    <property type="match status" value="1"/>
</dbReference>
<dbReference type="EMBL" id="JAANYQ010000010">
    <property type="protein sequence ID" value="KAF4122176.1"/>
    <property type="molecule type" value="Genomic_DNA"/>
</dbReference>
<dbReference type="AlphaFoldDB" id="A0A9P5D350"/>
<evidence type="ECO:0000313" key="3">
    <source>
        <dbReference type="Proteomes" id="UP000749293"/>
    </source>
</evidence>
<keyword evidence="3" id="KW-1185">Reference proteome</keyword>
<gene>
    <name evidence="2" type="ORF">GMORB2_7769</name>
</gene>
<feature type="chain" id="PRO_5040124628" evidence="1">
    <location>
        <begin position="18"/>
        <end position="479"/>
    </location>
</feature>
<dbReference type="GeneID" id="55973992"/>
<dbReference type="OrthoDB" id="68575at2759"/>
<dbReference type="Gene3D" id="1.10.405.20">
    <property type="match status" value="1"/>
</dbReference>
<dbReference type="Pfam" id="PF13450">
    <property type="entry name" value="NAD_binding_8"/>
    <property type="match status" value="1"/>
</dbReference>
<dbReference type="GO" id="GO:0016491">
    <property type="term" value="F:oxidoreductase activity"/>
    <property type="evidence" value="ECO:0007669"/>
    <property type="project" value="TreeGrafter"/>
</dbReference>
<dbReference type="Proteomes" id="UP000749293">
    <property type="component" value="Unassembled WGS sequence"/>
</dbReference>